<dbReference type="PANTHER" id="PTHR31808">
    <property type="entry name" value="EXPRESSED PROTEIN"/>
    <property type="match status" value="1"/>
</dbReference>
<organism evidence="1">
    <name type="scientific">Wollemia nobilis</name>
    <dbReference type="NCBI Taxonomy" id="56998"/>
    <lineage>
        <taxon>Eukaryota</taxon>
        <taxon>Viridiplantae</taxon>
        <taxon>Streptophyta</taxon>
        <taxon>Embryophyta</taxon>
        <taxon>Tracheophyta</taxon>
        <taxon>Spermatophyta</taxon>
        <taxon>Pinopsida</taxon>
        <taxon>Pinidae</taxon>
        <taxon>Conifers II</taxon>
        <taxon>Araucariales</taxon>
        <taxon>Araucariaceae</taxon>
        <taxon>Wollemia</taxon>
    </lineage>
</organism>
<accession>A0A0C9QL80</accession>
<dbReference type="PANTHER" id="PTHR31808:SF9">
    <property type="entry name" value="F21O3.2 PROTEIN"/>
    <property type="match status" value="1"/>
</dbReference>
<reference evidence="1" key="1">
    <citation type="submission" date="2015-02" db="EMBL/GenBank/DDBJ databases">
        <title>A transcriptome of Wollemia nobilis - a relic of Gondwana.</title>
        <authorList>
            <person name="Chia J.Y."/>
            <person name="Leong Y.S."/>
            <person name="Abdul Karim S."/>
            <person name="Wan Azmi N."/>
            <person name="Hercus R."/>
            <person name="Croft L."/>
        </authorList>
    </citation>
    <scope>NUCLEOTIDE SEQUENCE</scope>
    <source>
        <strain evidence="1">MaeBrown</strain>
        <tissue evidence="1">Leaf</tissue>
    </source>
</reference>
<proteinExistence type="predicted"/>
<dbReference type="AlphaFoldDB" id="A0A0C9QL80"/>
<protein>
    <submittedName>
        <fullName evidence="1">TSA: Wollemia nobilis Ref_Wollemi_Transcript_28673_1691 transcribed RNA sequence</fullName>
    </submittedName>
</protein>
<dbReference type="EMBL" id="GCHU01028454">
    <property type="protein sequence ID" value="JAG85370.1"/>
    <property type="molecule type" value="Transcribed_RNA"/>
</dbReference>
<dbReference type="InterPro" id="IPR008479">
    <property type="entry name" value="DUF760"/>
</dbReference>
<dbReference type="InterPro" id="IPR038925">
    <property type="entry name" value="At3g17800-like"/>
</dbReference>
<dbReference type="Pfam" id="PF05542">
    <property type="entry name" value="DUF760"/>
    <property type="match status" value="1"/>
</dbReference>
<name>A0A0C9QL80_9CONI</name>
<evidence type="ECO:0000313" key="1">
    <source>
        <dbReference type="EMBL" id="JAG85370.1"/>
    </source>
</evidence>
<sequence length="424" mass="48199">MECFASLAVGGGFSVSGGTALAEKCRRLPKLCSVSRSFLYNHAFIDFQRPRKNYGKPIFKCKKWCKFSHTLPIARAEYHEYNASSHLAPLELQSSAGQYLSDILQNQTDHFHFAAAKQLGELAADREDAITRQELSASDTFSVLHGRIAELKAKECQTAVEEVIYMLIVQKFVKLNIPMVPRLVSCMENGKVDSWLPKDEELESVHSPEMLEMIREHLSRILGRRGKMNIVDNCTITQIDRLTLGRLYAASIVYSYFLRRAYQRYQLEINLETIDVPLIDANELKKHLLDLGKSNFFIGDKHPPSEFADAIPEADPSMSFLVETRTKPRQLRDYILSFDAESLKRCATLRTKESVNMIEKHAEALFGRPVTHIAEDGRVTIVSDDTFRITYSSLRRLLLEAHAFGSFLWDAEGYVDSIYGLSEN</sequence>